<evidence type="ECO:0008006" key="3">
    <source>
        <dbReference type="Google" id="ProtNLM"/>
    </source>
</evidence>
<organism evidence="2">
    <name type="scientific">Trypanosoma vivax (strain Y486)</name>
    <dbReference type="NCBI Taxonomy" id="1055687"/>
    <lineage>
        <taxon>Eukaryota</taxon>
        <taxon>Discoba</taxon>
        <taxon>Euglenozoa</taxon>
        <taxon>Kinetoplastea</taxon>
        <taxon>Metakinetoplastina</taxon>
        <taxon>Trypanosomatida</taxon>
        <taxon>Trypanosomatidae</taxon>
        <taxon>Trypanosoma</taxon>
        <taxon>Duttonella</taxon>
    </lineage>
</organism>
<proteinExistence type="predicted"/>
<keyword evidence="1" id="KW-0732">Signal</keyword>
<gene>
    <name evidence="2" type="ORF">TVY486_0801430</name>
</gene>
<dbReference type="AlphaFoldDB" id="G0U0D6"/>
<evidence type="ECO:0000313" key="2">
    <source>
        <dbReference type="EMBL" id="CCC49534.1"/>
    </source>
</evidence>
<dbReference type="EMBL" id="HE573024">
    <property type="protein sequence ID" value="CCC49534.1"/>
    <property type="molecule type" value="Genomic_DNA"/>
</dbReference>
<name>G0U0D6_TRYVY</name>
<sequence>MLPWLKAALWMYGWYSLIQSSRCQYCRRRSERICSQSVQLGNPVVLRKSSERRGSLCWCFGFRHLPQSSGIWGLRLRGLGLTDGDADSQKWYGRTLFLLFFESAECYRPRRCFICIAVIHVRTVGAFFAI</sequence>
<feature type="signal peptide" evidence="1">
    <location>
        <begin position="1"/>
        <end position="23"/>
    </location>
</feature>
<feature type="chain" id="PRO_5003410216" description="Secreted protein" evidence="1">
    <location>
        <begin position="24"/>
        <end position="130"/>
    </location>
</feature>
<evidence type="ECO:0000256" key="1">
    <source>
        <dbReference type="SAM" id="SignalP"/>
    </source>
</evidence>
<accession>G0U0D6</accession>
<protein>
    <recommendedName>
        <fullName evidence="3">Secreted protein</fullName>
    </recommendedName>
</protein>
<reference evidence="2" key="1">
    <citation type="journal article" date="2012" name="Proc. Natl. Acad. Sci. U.S.A.">
        <title>Antigenic diversity is generated by distinct evolutionary mechanisms in African trypanosome species.</title>
        <authorList>
            <person name="Jackson A.P."/>
            <person name="Berry A."/>
            <person name="Aslett M."/>
            <person name="Allison H.C."/>
            <person name="Burton P."/>
            <person name="Vavrova-Anderson J."/>
            <person name="Brown R."/>
            <person name="Browne H."/>
            <person name="Corton N."/>
            <person name="Hauser H."/>
            <person name="Gamble J."/>
            <person name="Gilderthorp R."/>
            <person name="Marcello L."/>
            <person name="McQuillan J."/>
            <person name="Otto T.D."/>
            <person name="Quail M.A."/>
            <person name="Sanders M.J."/>
            <person name="van Tonder A."/>
            <person name="Ginger M.L."/>
            <person name="Field M.C."/>
            <person name="Barry J.D."/>
            <person name="Hertz-Fowler C."/>
            <person name="Berriman M."/>
        </authorList>
    </citation>
    <scope>NUCLEOTIDE SEQUENCE</scope>
    <source>
        <strain evidence="2">Y486</strain>
    </source>
</reference>